<proteinExistence type="predicted"/>
<evidence type="ECO:0008006" key="4">
    <source>
        <dbReference type="Google" id="ProtNLM"/>
    </source>
</evidence>
<gene>
    <name evidence="2" type="ORF">PV327_011596</name>
</gene>
<dbReference type="InterPro" id="IPR036691">
    <property type="entry name" value="Endo/exonu/phosph_ase_sf"/>
</dbReference>
<comment type="caution">
    <text evidence="2">The sequence shown here is derived from an EMBL/GenBank/DDBJ whole genome shotgun (WGS) entry which is preliminary data.</text>
</comment>
<organism evidence="2 3">
    <name type="scientific">Microctonus hyperodae</name>
    <name type="common">Parasitoid wasp</name>
    <dbReference type="NCBI Taxonomy" id="165561"/>
    <lineage>
        <taxon>Eukaryota</taxon>
        <taxon>Metazoa</taxon>
        <taxon>Ecdysozoa</taxon>
        <taxon>Arthropoda</taxon>
        <taxon>Hexapoda</taxon>
        <taxon>Insecta</taxon>
        <taxon>Pterygota</taxon>
        <taxon>Neoptera</taxon>
        <taxon>Endopterygota</taxon>
        <taxon>Hymenoptera</taxon>
        <taxon>Apocrita</taxon>
        <taxon>Ichneumonoidea</taxon>
        <taxon>Braconidae</taxon>
        <taxon>Euphorinae</taxon>
        <taxon>Microctonus</taxon>
    </lineage>
</organism>
<accession>A0AA39C2J0</accession>
<dbReference type="SUPFAM" id="SSF56219">
    <property type="entry name" value="DNase I-like"/>
    <property type="match status" value="1"/>
</dbReference>
<name>A0AA39C2J0_MICHY</name>
<protein>
    <recommendedName>
        <fullName evidence="4">Endonuclease/exonuclease/phosphatase domain-containing protein</fullName>
    </recommendedName>
</protein>
<dbReference type="Gene3D" id="3.60.10.10">
    <property type="entry name" value="Endonuclease/exonuclease/phosphatase"/>
    <property type="match status" value="1"/>
</dbReference>
<sequence length="138" mass="14577">MPVRAIGPGPPGPPGTTTTTAVKVPVIVKEIRVQLEMETVSENYNNVTRSMGNVANNGAPQRNNMHRVDTASVDGGAPSSIVTPFIKIAQANLGRSKNATSEMYSLVQEQRLDVLLIQEPYARATGTSYIVGGLGISA</sequence>
<feature type="non-terminal residue" evidence="2">
    <location>
        <position position="1"/>
    </location>
</feature>
<keyword evidence="3" id="KW-1185">Reference proteome</keyword>
<dbReference type="AlphaFoldDB" id="A0AA39C2J0"/>
<reference evidence="2" key="1">
    <citation type="journal article" date="2023" name="bioRxiv">
        <title>Scaffold-level genome assemblies of two parasitoid biocontrol wasps reveal the parthenogenesis mechanism and an associated novel virus.</title>
        <authorList>
            <person name="Inwood S."/>
            <person name="Skelly J."/>
            <person name="Guhlin J."/>
            <person name="Harrop T."/>
            <person name="Goldson S."/>
            <person name="Dearden P."/>
        </authorList>
    </citation>
    <scope>NUCLEOTIDE SEQUENCE</scope>
    <source>
        <strain evidence="2">Lincoln</strain>
        <tissue evidence="2">Whole body</tissue>
    </source>
</reference>
<evidence type="ECO:0000313" key="2">
    <source>
        <dbReference type="EMBL" id="KAK0156817.1"/>
    </source>
</evidence>
<feature type="region of interest" description="Disordered" evidence="1">
    <location>
        <begin position="1"/>
        <end position="20"/>
    </location>
</feature>
<reference evidence="2" key="2">
    <citation type="submission" date="2023-03" db="EMBL/GenBank/DDBJ databases">
        <authorList>
            <person name="Inwood S.N."/>
            <person name="Skelly J.G."/>
            <person name="Guhlin J."/>
            <person name="Harrop T.W.R."/>
            <person name="Goldson S.G."/>
            <person name="Dearden P.K."/>
        </authorList>
    </citation>
    <scope>NUCLEOTIDE SEQUENCE</scope>
    <source>
        <strain evidence="2">Lincoln</strain>
        <tissue evidence="2">Whole body</tissue>
    </source>
</reference>
<evidence type="ECO:0000256" key="1">
    <source>
        <dbReference type="SAM" id="MobiDB-lite"/>
    </source>
</evidence>
<dbReference type="Proteomes" id="UP001168972">
    <property type="component" value="Unassembled WGS sequence"/>
</dbReference>
<evidence type="ECO:0000313" key="3">
    <source>
        <dbReference type="Proteomes" id="UP001168972"/>
    </source>
</evidence>
<dbReference type="EMBL" id="JAQQBR010003018">
    <property type="protein sequence ID" value="KAK0156817.1"/>
    <property type="molecule type" value="Genomic_DNA"/>
</dbReference>